<comment type="caution">
    <text evidence="2">The sequence shown here is derived from an EMBL/GenBank/DDBJ whole genome shotgun (WGS) entry which is preliminary data.</text>
</comment>
<evidence type="ECO:0000313" key="2">
    <source>
        <dbReference type="EMBL" id="KAI4540857.1"/>
    </source>
</evidence>
<dbReference type="Proteomes" id="UP001214576">
    <property type="component" value="Unassembled WGS sequence"/>
</dbReference>
<organism evidence="2 3">
    <name type="scientific">Ovis ammon polii</name>
    <dbReference type="NCBI Taxonomy" id="230172"/>
    <lineage>
        <taxon>Eukaryota</taxon>
        <taxon>Metazoa</taxon>
        <taxon>Chordata</taxon>
        <taxon>Craniata</taxon>
        <taxon>Vertebrata</taxon>
        <taxon>Euteleostomi</taxon>
        <taxon>Mammalia</taxon>
        <taxon>Eutheria</taxon>
        <taxon>Laurasiatheria</taxon>
        <taxon>Artiodactyla</taxon>
        <taxon>Ruminantia</taxon>
        <taxon>Pecora</taxon>
        <taxon>Bovidae</taxon>
        <taxon>Caprinae</taxon>
        <taxon>Ovis</taxon>
    </lineage>
</organism>
<evidence type="ECO:0000256" key="1">
    <source>
        <dbReference type="SAM" id="MobiDB-lite"/>
    </source>
</evidence>
<feature type="region of interest" description="Disordered" evidence="1">
    <location>
        <begin position="42"/>
        <end position="68"/>
    </location>
</feature>
<dbReference type="EMBL" id="JAKZEL010000009">
    <property type="protein sequence ID" value="KAI4540857.1"/>
    <property type="molecule type" value="Genomic_DNA"/>
</dbReference>
<keyword evidence="3" id="KW-1185">Reference proteome</keyword>
<proteinExistence type="predicted"/>
<reference evidence="2" key="1">
    <citation type="submission" date="2022-03" db="EMBL/GenBank/DDBJ databases">
        <title>Genomic analyses of argali, domestic sheep and their hybrids provide insights into chromosomal evolution, heterosis and genetic basis of agronomic traits.</title>
        <authorList>
            <person name="Li M."/>
        </authorList>
    </citation>
    <scope>NUCLEOTIDE SEQUENCE</scope>
    <source>
        <strain evidence="2">CAU-MHL-2022a</strain>
        <tissue evidence="2">Skin</tissue>
    </source>
</reference>
<dbReference type="AlphaFoldDB" id="A0AAD4U6K2"/>
<name>A0AAD4U6K2_OVIAM</name>
<sequence>MLETGGKPSSCEDADPVRPGAHAAGRFPAAASPAYASGARLSCSTQARPTGASPVPSGENVVTRRQDGDSDARYAEGLYWETTGAAVCSTLSECGSGFRLLLSSVLTAADQDRVGAMATGSTETDKRMPQRSHGNTAARLSVFRWQLGAGP</sequence>
<accession>A0AAD4U6K2</accession>
<evidence type="ECO:0000313" key="3">
    <source>
        <dbReference type="Proteomes" id="UP001214576"/>
    </source>
</evidence>
<protein>
    <submittedName>
        <fullName evidence="2">Uncharacterized protein</fullName>
    </submittedName>
</protein>
<feature type="region of interest" description="Disordered" evidence="1">
    <location>
        <begin position="1"/>
        <end position="25"/>
    </location>
</feature>
<gene>
    <name evidence="2" type="ORF">MG293_009898</name>
</gene>